<evidence type="ECO:0000256" key="8">
    <source>
        <dbReference type="ARBA" id="ARBA00023136"/>
    </source>
</evidence>
<protein>
    <submittedName>
        <fullName evidence="13">Fimbrial biogenesis outer membrane usher protein</fullName>
    </submittedName>
</protein>
<evidence type="ECO:0000256" key="1">
    <source>
        <dbReference type="ARBA" id="ARBA00004571"/>
    </source>
</evidence>
<gene>
    <name evidence="13" type="ORF">EGT71_15905</name>
</gene>
<reference evidence="13 14" key="1">
    <citation type="submission" date="2018-10" db="EMBL/GenBank/DDBJ databases">
        <title>Transmission dynamics of multidrug resistant bacteria on intensive care unit surfaces.</title>
        <authorList>
            <person name="D'Souza A.W."/>
            <person name="Potter R.F."/>
            <person name="Wallace M."/>
            <person name="Shupe A."/>
            <person name="Patel S."/>
            <person name="Sun S."/>
            <person name="Gul D."/>
            <person name="Kwon J.H."/>
            <person name="Andleeb S."/>
            <person name="Burnham C.-A.D."/>
            <person name="Dantas G."/>
        </authorList>
    </citation>
    <scope>NUCLEOTIDE SEQUENCE [LARGE SCALE GENOMIC DNA]</scope>
    <source>
        <strain evidence="13 14">AS_373</strain>
    </source>
</reference>
<dbReference type="Gene3D" id="2.60.40.3110">
    <property type="match status" value="1"/>
</dbReference>
<evidence type="ECO:0000256" key="5">
    <source>
        <dbReference type="ARBA" id="ARBA00022558"/>
    </source>
</evidence>
<evidence type="ECO:0000256" key="2">
    <source>
        <dbReference type="ARBA" id="ARBA00008064"/>
    </source>
</evidence>
<evidence type="ECO:0000313" key="14">
    <source>
        <dbReference type="Proteomes" id="UP000275331"/>
    </source>
</evidence>
<evidence type="ECO:0000256" key="6">
    <source>
        <dbReference type="ARBA" id="ARBA00022692"/>
    </source>
</evidence>
<evidence type="ECO:0000259" key="12">
    <source>
        <dbReference type="Pfam" id="PF13954"/>
    </source>
</evidence>
<dbReference type="Gene3D" id="2.60.40.2610">
    <property type="entry name" value="Outer membrane usher protein FimD, plug domain"/>
    <property type="match status" value="1"/>
</dbReference>
<dbReference type="Pfam" id="PF13954">
    <property type="entry name" value="PapC_N"/>
    <property type="match status" value="1"/>
</dbReference>
<dbReference type="Pfam" id="PF13953">
    <property type="entry name" value="PapC_C"/>
    <property type="match status" value="1"/>
</dbReference>
<dbReference type="GO" id="GO:0009279">
    <property type="term" value="C:cell outer membrane"/>
    <property type="evidence" value="ECO:0007669"/>
    <property type="project" value="UniProtKB-SubCell"/>
</dbReference>
<dbReference type="PROSITE" id="PS01151">
    <property type="entry name" value="FIMBRIAL_USHER"/>
    <property type="match status" value="1"/>
</dbReference>
<dbReference type="InterPro" id="IPR018030">
    <property type="entry name" value="Fimbrial_membr_usher_CS"/>
</dbReference>
<dbReference type="AlphaFoldDB" id="A0A3R9GNA5"/>
<comment type="subcellular location">
    <subcellularLocation>
        <location evidence="1 10">Cell outer membrane</location>
        <topology evidence="1 10">Multi-pass membrane protein</topology>
    </subcellularLocation>
</comment>
<keyword evidence="7" id="KW-0732">Signal</keyword>
<keyword evidence="4" id="KW-1134">Transmembrane beta strand</keyword>
<dbReference type="InterPro" id="IPR025885">
    <property type="entry name" value="PapC_N"/>
</dbReference>
<sequence length="841" mass="92814">MLSYEIKGGAVFYCPGIRYFALVMLTLFTNAQARGEEQFNLNALSHDSPLADSAVLKKYISDNELLAGNYLSSVYFNLNYAGKKEITYQLSADKNHLFPVLTKADLRSYGVNVDAIPAFDKLADDDTINDISQYIKDATYRWSDKTQRLDIRVPQIALTHEAKDLVSPELWDDGLPAFLLGYYYSGSQSRYRNGLQANMSSNFLNLNTGANYGGWRVRNNASYSDGDWENLSSTLSHDIKKLRSQFLLGDSTTPADLFDGIPFRGVRIYSDNDMLPYSQQGFAPVIRGIAQSDARVTIKQHGYTLYETYVPPGPFEITDITQISSGSDFDITVTEADGSEHSFTQSSASLPVMLRRGGFNYSLALGRYQSKDVSASPDFGQAQLVYGLPWGITAYGGSVASQGYYSSMLGLGADLHTLGSVSFDSTHATSIIDGATNKGMSYRIQYAKNIDKTGTNLTLASYRYSSKNFYTFSEAIDQQTTSDTQDDMYAYRNAYNRRSRAQININQSLGSWGNVYISAYQQDYWQLNKYERNISLGYNMMWHRISFAFNASQTEMPTSQRDNQFSFNVSVPLDKWLPQAWANYSLSQSQQGNATHQTGISGNALTDNKLSYAVQQSWDEQNKATNGSLNATYRSSSGSVSGGYHYSNTNQQINYSAQGGVVVHPYGVTLAQSLPDTMTLVRAPGASGVKINNGTGIYTDSRGYAIVPYSNPYRQNTISLNTAGQRNIDISDPVNVVIPSRGAVALADYKVRTGARVLFTLRHHNQPVPFGALVSLPNEKESPSSLVDDRGQVYITGVSAGTKLVAQWGNSIDQTCETEALPFAAVSTADIPVIQQTLECR</sequence>
<dbReference type="GO" id="GO:0015473">
    <property type="term" value="F:fimbrial usher porin activity"/>
    <property type="evidence" value="ECO:0007669"/>
    <property type="project" value="InterPro"/>
</dbReference>
<evidence type="ECO:0000313" key="13">
    <source>
        <dbReference type="EMBL" id="RSE24077.1"/>
    </source>
</evidence>
<keyword evidence="3 10" id="KW-0813">Transport</keyword>
<dbReference type="InterPro" id="IPR037224">
    <property type="entry name" value="PapC_N_sf"/>
</dbReference>
<dbReference type="OrthoDB" id="6554712at2"/>
<evidence type="ECO:0000256" key="3">
    <source>
        <dbReference type="ARBA" id="ARBA00022448"/>
    </source>
</evidence>
<evidence type="ECO:0000256" key="4">
    <source>
        <dbReference type="ARBA" id="ARBA00022452"/>
    </source>
</evidence>
<comment type="similarity">
    <text evidence="2 10">Belongs to the fimbrial export usher family.</text>
</comment>
<dbReference type="Gene3D" id="2.60.40.2070">
    <property type="match status" value="1"/>
</dbReference>
<dbReference type="PANTHER" id="PTHR30451">
    <property type="entry name" value="OUTER MEMBRANE USHER PROTEIN"/>
    <property type="match status" value="1"/>
</dbReference>
<organism evidence="13 14">
    <name type="scientific">Atlantibacter subterraneus</name>
    <dbReference type="NCBI Taxonomy" id="255519"/>
    <lineage>
        <taxon>Bacteria</taxon>
        <taxon>Pseudomonadati</taxon>
        <taxon>Pseudomonadota</taxon>
        <taxon>Gammaproteobacteria</taxon>
        <taxon>Enterobacterales</taxon>
        <taxon>Enterobacteriaceae</taxon>
        <taxon>Atlantibacter</taxon>
    </lineage>
</organism>
<dbReference type="Gene3D" id="3.10.20.410">
    <property type="match status" value="1"/>
</dbReference>
<evidence type="ECO:0000256" key="7">
    <source>
        <dbReference type="ARBA" id="ARBA00022729"/>
    </source>
</evidence>
<evidence type="ECO:0000256" key="9">
    <source>
        <dbReference type="ARBA" id="ARBA00023237"/>
    </source>
</evidence>
<dbReference type="SUPFAM" id="SSF141729">
    <property type="entry name" value="FimD N-terminal domain-like"/>
    <property type="match status" value="1"/>
</dbReference>
<keyword evidence="5 10" id="KW-1029">Fimbrium biogenesis</keyword>
<dbReference type="InterPro" id="IPR042186">
    <property type="entry name" value="FimD_plug_dom"/>
</dbReference>
<feature type="domain" description="PapC-like C-terminal" evidence="11">
    <location>
        <begin position="758"/>
        <end position="818"/>
    </location>
</feature>
<dbReference type="InterPro" id="IPR025949">
    <property type="entry name" value="PapC-like_C"/>
</dbReference>
<keyword evidence="8 10" id="KW-0472">Membrane</keyword>
<keyword evidence="6 10" id="KW-0812">Transmembrane</keyword>
<dbReference type="Pfam" id="PF00577">
    <property type="entry name" value="Usher"/>
    <property type="match status" value="1"/>
</dbReference>
<evidence type="ECO:0000259" key="11">
    <source>
        <dbReference type="Pfam" id="PF13953"/>
    </source>
</evidence>
<dbReference type="Proteomes" id="UP000275331">
    <property type="component" value="Unassembled WGS sequence"/>
</dbReference>
<dbReference type="EMBL" id="RHXB01000011">
    <property type="protein sequence ID" value="RSE24077.1"/>
    <property type="molecule type" value="Genomic_DNA"/>
</dbReference>
<keyword evidence="9 10" id="KW-0998">Cell outer membrane</keyword>
<name>A0A3R9GNA5_9ENTR</name>
<dbReference type="InterPro" id="IPR043142">
    <property type="entry name" value="PapC-like_C_sf"/>
</dbReference>
<accession>A0A3R9GNA5</accession>
<evidence type="ECO:0000256" key="10">
    <source>
        <dbReference type="RuleBase" id="RU003884"/>
    </source>
</evidence>
<comment type="caution">
    <text evidence="13">The sequence shown here is derived from an EMBL/GenBank/DDBJ whole genome shotgun (WGS) entry which is preliminary data.</text>
</comment>
<dbReference type="InterPro" id="IPR000015">
    <property type="entry name" value="Fimb_usher"/>
</dbReference>
<proteinExistence type="inferred from homology"/>
<dbReference type="PANTHER" id="PTHR30451:SF21">
    <property type="entry name" value="FIMBRIAL USHER DOMAIN-CONTAINING PROTEIN YDET-RELATED"/>
    <property type="match status" value="1"/>
</dbReference>
<dbReference type="GO" id="GO:0009297">
    <property type="term" value="P:pilus assembly"/>
    <property type="evidence" value="ECO:0007669"/>
    <property type="project" value="InterPro"/>
</dbReference>
<dbReference type="FunFam" id="2.60.40.3110:FF:000001">
    <property type="entry name" value="Putative fimbrial outer membrane usher"/>
    <property type="match status" value="1"/>
</dbReference>
<feature type="domain" description="PapC N-terminal" evidence="12">
    <location>
        <begin position="38"/>
        <end position="185"/>
    </location>
</feature>